<accession>A0A379MT04</accession>
<evidence type="ECO:0000313" key="3">
    <source>
        <dbReference type="Proteomes" id="UP000255233"/>
    </source>
</evidence>
<keyword evidence="3" id="KW-1185">Reference proteome</keyword>
<dbReference type="Pfam" id="PF11325">
    <property type="entry name" value="DUF3127"/>
    <property type="match status" value="1"/>
</dbReference>
<dbReference type="Proteomes" id="UP000255233">
    <property type="component" value="Unassembled WGS sequence"/>
</dbReference>
<evidence type="ECO:0000313" key="2">
    <source>
        <dbReference type="EMBL" id="SUE34768.1"/>
    </source>
</evidence>
<organism evidence="2 3">
    <name type="scientific">Rikenella microfusus</name>
    <dbReference type="NCBI Taxonomy" id="28139"/>
    <lineage>
        <taxon>Bacteria</taxon>
        <taxon>Pseudomonadati</taxon>
        <taxon>Bacteroidota</taxon>
        <taxon>Bacteroidia</taxon>
        <taxon>Bacteroidales</taxon>
        <taxon>Rikenellaceae</taxon>
        <taxon>Rikenella</taxon>
    </lineage>
</organism>
<dbReference type="STRING" id="880526.GCA_000427365_01817"/>
<dbReference type="EMBL" id="UGVL01000001">
    <property type="protein sequence ID" value="SUE34768.1"/>
    <property type="molecule type" value="Genomic_DNA"/>
</dbReference>
<feature type="compositionally biased region" description="Low complexity" evidence="1">
    <location>
        <begin position="108"/>
        <end position="132"/>
    </location>
</feature>
<dbReference type="InterPro" id="IPR012340">
    <property type="entry name" value="NA-bd_OB-fold"/>
</dbReference>
<evidence type="ECO:0000256" key="1">
    <source>
        <dbReference type="SAM" id="MobiDB-lite"/>
    </source>
</evidence>
<dbReference type="SUPFAM" id="SSF50249">
    <property type="entry name" value="Nucleic acid-binding proteins"/>
    <property type="match status" value="1"/>
</dbReference>
<feature type="region of interest" description="Disordered" evidence="1">
    <location>
        <begin position="93"/>
        <end position="143"/>
    </location>
</feature>
<sequence>MDLEATVHMVLPLETGQSARGEWKRQDVIFALPGEFDRKLCVEFWNDRAADAAALRPGDRVALSINVESREYNGRWYTRVRAWRMNRLEAQTGAPAGAYPPPYPPANAAPAGQQAYQQPQYQAPQQPQQAQPTSAAEVDDLPF</sequence>
<reference evidence="2 3" key="1">
    <citation type="submission" date="2018-06" db="EMBL/GenBank/DDBJ databases">
        <authorList>
            <consortium name="Pathogen Informatics"/>
            <person name="Doyle S."/>
        </authorList>
    </citation>
    <scope>NUCLEOTIDE SEQUENCE [LARGE SCALE GENOMIC DNA]</scope>
    <source>
        <strain evidence="2 3">NCTC11190</strain>
    </source>
</reference>
<gene>
    <name evidence="2" type="ORF">NCTC11190_02001</name>
</gene>
<feature type="compositionally biased region" description="Pro residues" evidence="1">
    <location>
        <begin position="98"/>
        <end position="107"/>
    </location>
</feature>
<dbReference type="OrthoDB" id="598142at2"/>
<dbReference type="RefSeq" id="WP_027291423.1">
    <property type="nucleotide sequence ID" value="NZ_CALVFX010000001.1"/>
</dbReference>
<protein>
    <submittedName>
        <fullName evidence="2">Domain of uncharacterized function (DUF3127)</fullName>
    </submittedName>
</protein>
<dbReference type="InterPro" id="IPR021474">
    <property type="entry name" value="DUF3127"/>
</dbReference>
<proteinExistence type="predicted"/>
<dbReference type="AlphaFoldDB" id="A0A379MT04"/>
<name>A0A379MT04_9BACT</name>